<keyword evidence="2" id="KW-0813">Transport</keyword>
<dbReference type="InterPro" id="IPR005828">
    <property type="entry name" value="MFS_sugar_transport-like"/>
</dbReference>
<evidence type="ECO:0000256" key="6">
    <source>
        <dbReference type="SAM" id="Phobius"/>
    </source>
</evidence>
<evidence type="ECO:0000256" key="3">
    <source>
        <dbReference type="ARBA" id="ARBA00022692"/>
    </source>
</evidence>
<feature type="transmembrane region" description="Helical" evidence="6">
    <location>
        <begin position="128"/>
        <end position="149"/>
    </location>
</feature>
<dbReference type="Proteomes" id="UP000325292">
    <property type="component" value="Chromosome"/>
</dbReference>
<proteinExistence type="predicted"/>
<name>A0ABN5H299_9FIRM</name>
<dbReference type="PROSITE" id="PS50850">
    <property type="entry name" value="MFS"/>
    <property type="match status" value="1"/>
</dbReference>
<evidence type="ECO:0000256" key="1">
    <source>
        <dbReference type="ARBA" id="ARBA00004651"/>
    </source>
</evidence>
<dbReference type="InterPro" id="IPR005829">
    <property type="entry name" value="Sugar_transporter_CS"/>
</dbReference>
<feature type="transmembrane region" description="Helical" evidence="6">
    <location>
        <begin position="293"/>
        <end position="317"/>
    </location>
</feature>
<keyword evidence="5 6" id="KW-0472">Membrane</keyword>
<evidence type="ECO:0000313" key="9">
    <source>
        <dbReference type="Proteomes" id="UP000325292"/>
    </source>
</evidence>
<dbReference type="CDD" id="cd17316">
    <property type="entry name" value="MFS_SV2_like"/>
    <property type="match status" value="1"/>
</dbReference>
<protein>
    <submittedName>
        <fullName evidence="8">MFS transporter</fullName>
    </submittedName>
</protein>
<feature type="transmembrane region" description="Helical" evidence="6">
    <location>
        <begin position="161"/>
        <end position="188"/>
    </location>
</feature>
<feature type="transmembrane region" description="Helical" evidence="6">
    <location>
        <begin position="380"/>
        <end position="397"/>
    </location>
</feature>
<feature type="transmembrane region" description="Helical" evidence="6">
    <location>
        <begin position="329"/>
        <end position="349"/>
    </location>
</feature>
<accession>A0ABN5H299</accession>
<dbReference type="Gene3D" id="1.20.1250.20">
    <property type="entry name" value="MFS general substrate transporter like domains"/>
    <property type="match status" value="1"/>
</dbReference>
<evidence type="ECO:0000256" key="5">
    <source>
        <dbReference type="ARBA" id="ARBA00023136"/>
    </source>
</evidence>
<gene>
    <name evidence="8" type="ORF">BXT84_13360</name>
</gene>
<dbReference type="PROSITE" id="PS00217">
    <property type="entry name" value="SUGAR_TRANSPORT_2"/>
    <property type="match status" value="1"/>
</dbReference>
<dbReference type="PANTHER" id="PTHR23511:SF34">
    <property type="entry name" value="SYNAPTIC VESICLE GLYCOPROTEIN 2"/>
    <property type="match status" value="1"/>
</dbReference>
<dbReference type="InterPro" id="IPR020846">
    <property type="entry name" value="MFS_dom"/>
</dbReference>
<feature type="transmembrane region" description="Helical" evidence="6">
    <location>
        <begin position="356"/>
        <end position="374"/>
    </location>
</feature>
<dbReference type="EMBL" id="CP019454">
    <property type="protein sequence ID" value="AUW94813.1"/>
    <property type="molecule type" value="Genomic_DNA"/>
</dbReference>
<feature type="transmembrane region" description="Helical" evidence="6">
    <location>
        <begin position="208"/>
        <end position="226"/>
    </location>
</feature>
<feature type="transmembrane region" description="Helical" evidence="6">
    <location>
        <begin position="448"/>
        <end position="466"/>
    </location>
</feature>
<evidence type="ECO:0000256" key="4">
    <source>
        <dbReference type="ARBA" id="ARBA00022989"/>
    </source>
</evidence>
<dbReference type="PANTHER" id="PTHR23511">
    <property type="entry name" value="SYNAPTIC VESICLE GLYCOPROTEIN 2"/>
    <property type="match status" value="1"/>
</dbReference>
<dbReference type="Pfam" id="PF00083">
    <property type="entry name" value="Sugar_tr"/>
    <property type="match status" value="1"/>
</dbReference>
<keyword evidence="9" id="KW-1185">Reference proteome</keyword>
<sequence>MNGSPSVTTHDPHHIIARLDRIPIWSLPNLFVGVLGVGFLFTFYDIFDINVSFIQTCSALVHGCSPQDASQYIGLPVLFNLLGYVVGTLILSPLADRVGRRTMLMVTLILTGLGSLGTAIVPSLTWFVLARTVTGLGIGADLAIVNTYINEVAPKSGRARFTSLLFILSSIGAFLGIWMGLVLTTPAAPWPLGLPFAMATPHFTDGWRIMYIIGALLALIGVILRIQLPESPRWLVSVGKQQEALDVVRSMESLAEIHRPLPPPDLSEPDIITSTHHPYREILTHPLYRRRTVILLGVWVFSYVTVYTFAAGLTSILTALKFPPSEAGLVAAVGGIGFILSATFAFGYSERLERRTWLPIAAILTIIGGALMVIAGSHVAWSMLGAIVLFFGFNLWMPMAYSWSTENYPTRARTTGFALVDGIGHVGGGFGILMIAPLIPALGAAKSFALIIAFLVIGAIIAQFGVKTRAQALDKISP</sequence>
<comment type="subcellular location">
    <subcellularLocation>
        <location evidence="1">Cell membrane</location>
        <topology evidence="1">Multi-pass membrane protein</topology>
    </subcellularLocation>
</comment>
<feature type="transmembrane region" description="Helical" evidence="6">
    <location>
        <begin position="418"/>
        <end position="442"/>
    </location>
</feature>
<evidence type="ECO:0000259" key="7">
    <source>
        <dbReference type="PROSITE" id="PS50850"/>
    </source>
</evidence>
<dbReference type="PROSITE" id="PS00216">
    <property type="entry name" value="SUGAR_TRANSPORT_1"/>
    <property type="match status" value="1"/>
</dbReference>
<feature type="domain" description="Major facilitator superfamily (MFS) profile" evidence="7">
    <location>
        <begin position="31"/>
        <end position="470"/>
    </location>
</feature>
<organism evidence="8 9">
    <name type="scientific">Sulfobacillus thermotolerans</name>
    <dbReference type="NCBI Taxonomy" id="338644"/>
    <lineage>
        <taxon>Bacteria</taxon>
        <taxon>Bacillati</taxon>
        <taxon>Bacillota</taxon>
        <taxon>Clostridia</taxon>
        <taxon>Eubacteriales</taxon>
        <taxon>Clostridiales Family XVII. Incertae Sedis</taxon>
        <taxon>Sulfobacillus</taxon>
    </lineage>
</organism>
<feature type="transmembrane region" description="Helical" evidence="6">
    <location>
        <begin position="72"/>
        <end position="91"/>
    </location>
</feature>
<keyword evidence="3 6" id="KW-0812">Transmembrane</keyword>
<reference evidence="8 9" key="1">
    <citation type="journal article" date="2019" name="Sci. Rep.">
        <title>Sulfobacillus thermotolerans: new insights into resistance and metabolic capacities of acidophilic chemolithotrophs.</title>
        <authorList>
            <person name="Panyushkina A.E."/>
            <person name="Babenko V.V."/>
            <person name="Nikitina A.S."/>
            <person name="Selezneva O.V."/>
            <person name="Tsaplina I.A."/>
            <person name="Letarova M.A."/>
            <person name="Kostryukova E.S."/>
            <person name="Letarov A.V."/>
        </authorList>
    </citation>
    <scope>NUCLEOTIDE SEQUENCE [LARGE SCALE GENOMIC DNA]</scope>
    <source>
        <strain evidence="8 9">Kr1</strain>
    </source>
</reference>
<keyword evidence="4 6" id="KW-1133">Transmembrane helix</keyword>
<dbReference type="SUPFAM" id="SSF103473">
    <property type="entry name" value="MFS general substrate transporter"/>
    <property type="match status" value="1"/>
</dbReference>
<dbReference type="InterPro" id="IPR036259">
    <property type="entry name" value="MFS_trans_sf"/>
</dbReference>
<feature type="transmembrane region" description="Helical" evidence="6">
    <location>
        <begin position="103"/>
        <end position="122"/>
    </location>
</feature>
<feature type="transmembrane region" description="Helical" evidence="6">
    <location>
        <begin position="24"/>
        <end position="44"/>
    </location>
</feature>
<evidence type="ECO:0000313" key="8">
    <source>
        <dbReference type="EMBL" id="AUW94813.1"/>
    </source>
</evidence>
<evidence type="ECO:0000256" key="2">
    <source>
        <dbReference type="ARBA" id="ARBA00022448"/>
    </source>
</evidence>